<comment type="pathway">
    <text evidence="5">Pyrimidine metabolism; dUMP biosynthesis; dUMP from dCTP (dUTP route): step 2/2.</text>
</comment>
<dbReference type="NCBIfam" id="NF001862">
    <property type="entry name" value="PRK00601.1"/>
    <property type="match status" value="1"/>
</dbReference>
<protein>
    <recommendedName>
        <fullName evidence="5">Deoxyuridine 5'-triphosphate nucleotidohydrolase</fullName>
        <shortName evidence="5">dUTPase</shortName>
        <ecNumber evidence="5">3.6.1.23</ecNumber>
    </recommendedName>
    <alternativeName>
        <fullName evidence="5">dUTP pyrophosphatase</fullName>
    </alternativeName>
</protein>
<dbReference type="InterPro" id="IPR033704">
    <property type="entry name" value="dUTPase_trimeric"/>
</dbReference>
<reference evidence="7 8" key="1">
    <citation type="journal article" date="2022" name="Nat. Microbiol.">
        <title>The microbiome of a bacterivorous marine choanoflagellate contains a resource-demanding obligate bacterial associate.</title>
        <authorList>
            <person name="Needham D.M."/>
            <person name="Poirier C."/>
            <person name="Bachy C."/>
            <person name="George E.E."/>
            <person name="Wilken S."/>
            <person name="Yung C.C.M."/>
            <person name="Limardo A.J."/>
            <person name="Morando M."/>
            <person name="Sudek L."/>
            <person name="Malmstrom R.R."/>
            <person name="Keeling P.J."/>
            <person name="Santoro A.E."/>
            <person name="Worden A.Z."/>
        </authorList>
    </citation>
    <scope>NUCLEOTIDE SEQUENCE [LARGE SCALE GENOMIC DNA]</scope>
    <source>
        <strain evidence="7 8">Comchoano-1</strain>
    </source>
</reference>
<dbReference type="PANTHER" id="PTHR11241">
    <property type="entry name" value="DEOXYURIDINE 5'-TRIPHOSPHATE NUCLEOTIDOHYDROLASE"/>
    <property type="match status" value="1"/>
</dbReference>
<dbReference type="InterPro" id="IPR008181">
    <property type="entry name" value="dUTPase"/>
</dbReference>
<keyword evidence="5" id="KW-0479">Metal-binding</keyword>
<feature type="binding site" evidence="5">
    <location>
        <position position="90"/>
    </location>
    <ligand>
        <name>substrate</name>
    </ligand>
</feature>
<dbReference type="PANTHER" id="PTHR11241:SF0">
    <property type="entry name" value="DEOXYURIDINE 5'-TRIPHOSPHATE NUCLEOTIDOHYDROLASE"/>
    <property type="match status" value="1"/>
</dbReference>
<dbReference type="Proteomes" id="UP001055955">
    <property type="component" value="Chromosome"/>
</dbReference>
<keyword evidence="2 5" id="KW-0378">Hydrolase</keyword>
<comment type="caution">
    <text evidence="5">Lacks conserved residue(s) required for the propagation of feature annotation.</text>
</comment>
<gene>
    <name evidence="5 7" type="primary">dut</name>
    <name evidence="7" type="ORF">MMH89_04845</name>
</gene>
<dbReference type="EC" id="3.6.1.23" evidence="5"/>
<keyword evidence="5" id="KW-0460">Magnesium</keyword>
<comment type="catalytic activity">
    <reaction evidence="4 5">
        <text>dUTP + H2O = dUMP + diphosphate + H(+)</text>
        <dbReference type="Rhea" id="RHEA:10248"/>
        <dbReference type="ChEBI" id="CHEBI:15377"/>
        <dbReference type="ChEBI" id="CHEBI:15378"/>
        <dbReference type="ChEBI" id="CHEBI:33019"/>
        <dbReference type="ChEBI" id="CHEBI:61555"/>
        <dbReference type="ChEBI" id="CHEBI:246422"/>
        <dbReference type="EC" id="3.6.1.23"/>
    </reaction>
</comment>
<dbReference type="SUPFAM" id="SSF51283">
    <property type="entry name" value="dUTPase-like"/>
    <property type="match status" value="1"/>
</dbReference>
<evidence type="ECO:0000256" key="1">
    <source>
        <dbReference type="ARBA" id="ARBA00006581"/>
    </source>
</evidence>
<dbReference type="RefSeq" id="WP_258568326.1">
    <property type="nucleotide sequence ID" value="NZ_CP092900.1"/>
</dbReference>
<evidence type="ECO:0000259" key="6">
    <source>
        <dbReference type="Pfam" id="PF00692"/>
    </source>
</evidence>
<evidence type="ECO:0000256" key="2">
    <source>
        <dbReference type="ARBA" id="ARBA00022801"/>
    </source>
</evidence>
<evidence type="ECO:0000256" key="3">
    <source>
        <dbReference type="ARBA" id="ARBA00023080"/>
    </source>
</evidence>
<accession>A0ABY5DKM4</accession>
<dbReference type="NCBIfam" id="TIGR00576">
    <property type="entry name" value="dut"/>
    <property type="match status" value="1"/>
</dbReference>
<dbReference type="EMBL" id="CP092900">
    <property type="protein sequence ID" value="UTC24542.1"/>
    <property type="molecule type" value="Genomic_DNA"/>
</dbReference>
<keyword evidence="8" id="KW-1185">Reference proteome</keyword>
<feature type="domain" description="dUTPase-like" evidence="6">
    <location>
        <begin position="17"/>
        <end position="150"/>
    </location>
</feature>
<organism evidence="7 8">
    <name type="scientific">Candidatus Comchoanobacter bicostacola</name>
    <dbReference type="NCBI Taxonomy" id="2919598"/>
    <lineage>
        <taxon>Bacteria</taxon>
        <taxon>Pseudomonadati</taxon>
        <taxon>Pseudomonadota</taxon>
        <taxon>Gammaproteobacteria</taxon>
        <taxon>Candidatus Comchoanobacterales</taxon>
        <taxon>Candidatus Comchoanobacteraceae</taxon>
        <taxon>Candidatus Comchoanobacter</taxon>
    </lineage>
</organism>
<dbReference type="Pfam" id="PF00692">
    <property type="entry name" value="dUTPase"/>
    <property type="match status" value="1"/>
</dbReference>
<name>A0ABY5DKM4_9GAMM</name>
<dbReference type="GO" id="GO:0004170">
    <property type="term" value="F:dUTP diphosphatase activity"/>
    <property type="evidence" value="ECO:0007669"/>
    <property type="project" value="UniProtKB-EC"/>
</dbReference>
<evidence type="ECO:0000313" key="7">
    <source>
        <dbReference type="EMBL" id="UTC24542.1"/>
    </source>
</evidence>
<dbReference type="CDD" id="cd07557">
    <property type="entry name" value="trimeric_dUTPase"/>
    <property type="match status" value="1"/>
</dbReference>
<evidence type="ECO:0000256" key="5">
    <source>
        <dbReference type="HAMAP-Rule" id="MF_00116"/>
    </source>
</evidence>
<comment type="function">
    <text evidence="5">This enzyme is involved in nucleotide metabolism: it produces dUMP, the immediate precursor of thymidine nucleotides and it decreases the intracellular concentration of dUTP so that uracil cannot be incorporated into DNA.</text>
</comment>
<evidence type="ECO:0000256" key="4">
    <source>
        <dbReference type="ARBA" id="ARBA00047686"/>
    </source>
</evidence>
<dbReference type="HAMAP" id="MF_00116">
    <property type="entry name" value="dUTPase_bact"/>
    <property type="match status" value="1"/>
</dbReference>
<dbReference type="InterPro" id="IPR036157">
    <property type="entry name" value="dUTPase-like_sf"/>
</dbReference>
<feature type="binding site" evidence="5">
    <location>
        <begin position="71"/>
        <end position="73"/>
    </location>
    <ligand>
        <name>substrate</name>
    </ligand>
</feature>
<keyword evidence="3 5" id="KW-0546">Nucleotide metabolism</keyword>
<feature type="binding site" evidence="5">
    <location>
        <position position="84"/>
    </location>
    <ligand>
        <name>substrate</name>
    </ligand>
</feature>
<dbReference type="Gene3D" id="2.70.40.10">
    <property type="match status" value="1"/>
</dbReference>
<proteinExistence type="inferred from homology"/>
<dbReference type="InterPro" id="IPR029054">
    <property type="entry name" value="dUTPase-like"/>
</dbReference>
<comment type="similarity">
    <text evidence="1 5">Belongs to the dUTPase family.</text>
</comment>
<comment type="cofactor">
    <cofactor evidence="5">
        <name>Mg(2+)</name>
        <dbReference type="ChEBI" id="CHEBI:18420"/>
    </cofactor>
</comment>
<sequence>MLHNIQIKILDPSIGTKVPVPSYQTTGSAGIDLYACSRQSISLQPNHCILINTGLSIFIKNPQYCGIIAPRSGIGHKKGIVLGNLVGIIDADYQGELKVSCWNRSTETQIINPYDRIAQLLFVPVFRPTLEIVSEYEETERGEGGFGSTGS</sequence>
<evidence type="ECO:0000313" key="8">
    <source>
        <dbReference type="Proteomes" id="UP001055955"/>
    </source>
</evidence>